<accession>A0A437A006</accession>
<feature type="compositionally biased region" description="Basic and acidic residues" evidence="1">
    <location>
        <begin position="700"/>
        <end position="711"/>
    </location>
</feature>
<evidence type="ECO:0000256" key="1">
    <source>
        <dbReference type="SAM" id="MobiDB-lite"/>
    </source>
</evidence>
<reference evidence="3 4" key="1">
    <citation type="submission" date="2019-01" db="EMBL/GenBank/DDBJ databases">
        <title>Intercellular communication is required for trap formation in the nematode-trapping fungus Duddingtonia flagrans.</title>
        <authorList>
            <person name="Youssar L."/>
            <person name="Wernet V."/>
            <person name="Hensel N."/>
            <person name="Hildebrandt H.-G."/>
            <person name="Fischer R."/>
        </authorList>
    </citation>
    <scope>NUCLEOTIDE SEQUENCE [LARGE SCALE GENOMIC DNA]</scope>
    <source>
        <strain evidence="3 4">CBS H-5679</strain>
    </source>
</reference>
<dbReference type="VEuPathDB" id="FungiDB:DFL_006317"/>
<feature type="region of interest" description="Disordered" evidence="1">
    <location>
        <begin position="1"/>
        <end position="171"/>
    </location>
</feature>
<feature type="compositionally biased region" description="Polar residues" evidence="1">
    <location>
        <begin position="127"/>
        <end position="138"/>
    </location>
</feature>
<feature type="compositionally biased region" description="Basic residues" evidence="1">
    <location>
        <begin position="713"/>
        <end position="725"/>
    </location>
</feature>
<dbReference type="InterPro" id="IPR000261">
    <property type="entry name" value="EH_dom"/>
</dbReference>
<feature type="region of interest" description="Disordered" evidence="1">
    <location>
        <begin position="222"/>
        <end position="294"/>
    </location>
</feature>
<proteinExistence type="predicted"/>
<feature type="region of interest" description="Disordered" evidence="1">
    <location>
        <begin position="186"/>
        <end position="206"/>
    </location>
</feature>
<dbReference type="RefSeq" id="XP_067490118.1">
    <property type="nucleotide sequence ID" value="XM_067635717.1"/>
</dbReference>
<gene>
    <name evidence="3" type="ORF">DFL_006317</name>
</gene>
<keyword evidence="4" id="KW-1185">Reference proteome</keyword>
<organism evidence="3 4">
    <name type="scientific">Arthrobotrys flagrans</name>
    <name type="common">Nematode-trapping fungus</name>
    <name type="synonym">Trichothecium flagrans</name>
    <dbReference type="NCBI Taxonomy" id="97331"/>
    <lineage>
        <taxon>Eukaryota</taxon>
        <taxon>Fungi</taxon>
        <taxon>Dikarya</taxon>
        <taxon>Ascomycota</taxon>
        <taxon>Pezizomycotina</taxon>
        <taxon>Orbiliomycetes</taxon>
        <taxon>Orbiliales</taxon>
        <taxon>Orbiliaceae</taxon>
        <taxon>Arthrobotrys</taxon>
    </lineage>
</organism>
<feature type="region of interest" description="Disordered" evidence="1">
    <location>
        <begin position="672"/>
        <end position="732"/>
    </location>
</feature>
<name>A0A437A006_ARTFL</name>
<feature type="compositionally biased region" description="Low complexity" evidence="1">
    <location>
        <begin position="56"/>
        <end position="69"/>
    </location>
</feature>
<dbReference type="EMBL" id="SAEB01000007">
    <property type="protein sequence ID" value="RVD84574.1"/>
    <property type="molecule type" value="Genomic_DNA"/>
</dbReference>
<dbReference type="GeneID" id="93588628"/>
<evidence type="ECO:0000313" key="3">
    <source>
        <dbReference type="EMBL" id="RVD84574.1"/>
    </source>
</evidence>
<dbReference type="SMART" id="SM00027">
    <property type="entry name" value="EH"/>
    <property type="match status" value="1"/>
</dbReference>
<feature type="compositionally biased region" description="Polar residues" evidence="1">
    <location>
        <begin position="424"/>
        <end position="440"/>
    </location>
</feature>
<dbReference type="Gene3D" id="1.10.238.10">
    <property type="entry name" value="EF-hand"/>
    <property type="match status" value="1"/>
</dbReference>
<evidence type="ECO:0000313" key="4">
    <source>
        <dbReference type="Proteomes" id="UP000283090"/>
    </source>
</evidence>
<evidence type="ECO:0000259" key="2">
    <source>
        <dbReference type="SMART" id="SM00027"/>
    </source>
</evidence>
<dbReference type="STRING" id="97331.A0A437A006"/>
<feature type="region of interest" description="Disordered" evidence="1">
    <location>
        <begin position="308"/>
        <end position="644"/>
    </location>
</feature>
<dbReference type="AlphaFoldDB" id="A0A437A006"/>
<feature type="compositionally biased region" description="Polar residues" evidence="1">
    <location>
        <begin position="280"/>
        <end position="294"/>
    </location>
</feature>
<feature type="compositionally biased region" description="Low complexity" evidence="1">
    <location>
        <begin position="515"/>
        <end position="528"/>
    </location>
</feature>
<sequence>MTSTTYAANGFHEPFNTPQKQKRYSTSTTASVGTNTEKPDAALRAATLSFSPPFSRQPSDEASSSASPSKANGTALIAARVIGTGNSSPRAVAQNPSDHRRSLSRNSSFDLLAPSNVHGGSLKAAQLSVSRPPSTGSGAVSRAKSYNELSPPSYKPERSNSEDVSSGYTPVDGSLIAAKLSAARKDGTKGLPAPAAIASNRTDTSPPSLLAAGLAVSRSTTPGAMANATQPERDQEPDILPPAGSVNEAKKRFLQQVDAAEGGLDNPVRGRRSLEGPMRSKNSGTFFDTPPTSTVNISPLSAAKLAVQHSGRNAGSAGPGPKISKPRQPSPIKKEIKRDITPTTSPVSAQAPTPVAPPPKPAILKKPTIQNIKITQTPLPSTVPTSPKPGPKPVALKKLTTQETGTPPPQPIKPLPRKTRPPNRNRSSIPDAASPTSISPKATAPVEATSTSKVEEPTEKAAAPPPPLPRNTKPSAEAPKPVEPVPTRRDPRLMGFNTVKLPPPTASQPIVEPIKQSPTKTKPAPKSPVRQVAPLPPKPTSPTKAVEHTRAAEVPIRKPKPELPAQKTFVDSIVSRQPQSLYNVKEKNVSSSTVSSLPPPPATTTCKIPSTSKSTQQLRPNLTGPDSTRASVRPTPSWRDDTYDVVPAEGVIRPSHTGDSLHHAILASSLASSRAGSPVKSNPIPLPPRPSAVLRTTMRSPDKSQDRDNSPQKKSHNLLSKKHPNKHNEGARKRWREFVTEKERKRYEGLWAANRGLYLTEKMFEGRPDAQGKKLHQDAVCAVVVKDLWSRSRLPVDILEQVWELVDRGPEPKWWLTRDEFIMGLWLIDQSLKGRKLPGKVQDGTWESVRRVGIVLKPYEELGLKEKKMKKR</sequence>
<feature type="compositionally biased region" description="Basic and acidic residues" evidence="1">
    <location>
        <begin position="545"/>
        <end position="561"/>
    </location>
</feature>
<dbReference type="SUPFAM" id="SSF47473">
    <property type="entry name" value="EF-hand"/>
    <property type="match status" value="1"/>
</dbReference>
<protein>
    <recommendedName>
        <fullName evidence="2">EH domain-containing protein</fullName>
    </recommendedName>
</protein>
<feature type="compositionally biased region" description="Polar residues" evidence="1">
    <location>
        <begin position="606"/>
        <end position="630"/>
    </location>
</feature>
<dbReference type="OrthoDB" id="10045710at2759"/>
<dbReference type="Proteomes" id="UP000283090">
    <property type="component" value="Unassembled WGS sequence"/>
</dbReference>
<feature type="compositionally biased region" description="Polar residues" evidence="1">
    <location>
        <begin position="370"/>
        <end position="385"/>
    </location>
</feature>
<feature type="compositionally biased region" description="Polar residues" evidence="1">
    <location>
        <begin position="16"/>
        <end position="36"/>
    </location>
</feature>
<feature type="domain" description="EH" evidence="2">
    <location>
        <begin position="736"/>
        <end position="851"/>
    </location>
</feature>
<comment type="caution">
    <text evidence="3">The sequence shown here is derived from an EMBL/GenBank/DDBJ whole genome shotgun (WGS) entry which is preliminary data.</text>
</comment>
<dbReference type="InterPro" id="IPR011992">
    <property type="entry name" value="EF-hand-dom_pair"/>
</dbReference>